<dbReference type="CDD" id="cd13980">
    <property type="entry name" value="STKc_Vps15"/>
    <property type="match status" value="1"/>
</dbReference>
<keyword evidence="6" id="KW-0677">Repeat</keyword>
<keyword evidence="14" id="KW-1185">Reference proteome</keyword>
<dbReference type="GO" id="GO:0005524">
    <property type="term" value="F:ATP binding"/>
    <property type="evidence" value="ECO:0007669"/>
    <property type="project" value="UniProtKB-KW"/>
</dbReference>
<dbReference type="PROSITE" id="PS50082">
    <property type="entry name" value="WD_REPEATS_2"/>
    <property type="match status" value="2"/>
</dbReference>
<comment type="subcellular location">
    <subcellularLocation>
        <location evidence="1">Cytoplasmic vesicle</location>
        <location evidence="1">Autophagosome</location>
    </subcellularLocation>
</comment>
<dbReference type="InterPro" id="IPR045162">
    <property type="entry name" value="Vps15-like"/>
</dbReference>
<name>A0AA35SU50_GEOBA</name>
<dbReference type="PROSITE" id="PS00108">
    <property type="entry name" value="PROTEIN_KINASE_ST"/>
    <property type="match status" value="1"/>
</dbReference>
<dbReference type="InterPro" id="IPR008271">
    <property type="entry name" value="Ser/Thr_kinase_AS"/>
</dbReference>
<keyword evidence="3" id="KW-0723">Serine/threonine-protein kinase</keyword>
<dbReference type="Gene3D" id="1.25.10.10">
    <property type="entry name" value="Leucine-rich Repeat Variant"/>
    <property type="match status" value="2"/>
</dbReference>
<evidence type="ECO:0000259" key="12">
    <source>
        <dbReference type="PROSITE" id="PS50011"/>
    </source>
</evidence>
<dbReference type="PROSITE" id="PS50294">
    <property type="entry name" value="WD_REPEATS_REGION"/>
    <property type="match status" value="2"/>
</dbReference>
<dbReference type="GO" id="GO:0006623">
    <property type="term" value="P:protein targeting to vacuole"/>
    <property type="evidence" value="ECO:0007669"/>
    <property type="project" value="TreeGrafter"/>
</dbReference>
<proteinExistence type="predicted"/>
<dbReference type="Gene3D" id="2.130.10.10">
    <property type="entry name" value="YVTN repeat-like/Quinoprotein amine dehydrogenase"/>
    <property type="match status" value="2"/>
</dbReference>
<dbReference type="InterPro" id="IPR000719">
    <property type="entry name" value="Prot_kinase_dom"/>
</dbReference>
<dbReference type="InterPro" id="IPR055231">
    <property type="entry name" value="2AA_helical"/>
</dbReference>
<evidence type="ECO:0000256" key="8">
    <source>
        <dbReference type="ARBA" id="ARBA00022777"/>
    </source>
</evidence>
<dbReference type="InterPro" id="IPR036322">
    <property type="entry name" value="WD40_repeat_dom_sf"/>
</dbReference>
<sequence>MGNQITAIAPAQILPLESYFNDLTDYGKPISLGSTRFFKVARSTHRDYVEVVVKVFAKHDSSLNLKSHENKLHDIRVRLHGVGNALPFQKFWETDKAAYLVRQYVQFNLYDRISTRPFLSVMEKRWIAFQLLKTLEECHAKKIYHGDIKTENVLLTGWDWVLLTDFASFKPILLPADNPADYSFFFDTSRRRTCYIAPERFVDDSLPANTRPALAEAMDIFSLGCVIGELFTDGRQLFDLSQLLELRSKQGEYSPEILLKKIADKPVRRMIRHMIQRDPAERLTAQEYLKVYKGDVFPDYFYSFLHGYFKQFSITMQLTPDKCIQKLYRDAEPILANLLLDKRDKDRETGYGDALVIILSAITSHLRLTQFASSKLQALEMMKRISRHISDECILERAVPYLVLLVKDKWPAVRAEAIRTLTHCLCLVRHVPRSDVNLFPEYILQSLVHVPSDKEVVVKIAFAECVADLAKTAHRFLELAQLKANQDADETSGIMQYQVQGSYDSELTQLQQSIQSKIVHLLTDSGSLVKKALLRHSAGKLCEFFGPLRANEAILSHMITFLNDKTDWDLHAAFFESIVSVARLLGYRSLPILEPLVHQGLSSPEETVVCKTIAAVTSVAERKLFDRNHLVKHVKLIAPFLVHPNIWVRYEAVGFLCCCDHQVDEVDTECFVYPLVKPYFKHPVFQLQNELVVLSAMKESVPRGVLDYLLKQQNLEEIFKCLKRKSEGEKEPIKSHLLPVFRRLQTLGLNEHHEASLLQLKDILLKQTVNKQLFAEQDPQQGPRGVIDCKLLPRVVSRQQKLTYSPPRPQLPLTSSSTSKRRTVSKASSGSDSKITGSEDWDRIFGSELAPRSKSSTKPSQPTPIPTSTHRRTHLSVHSSGSPRTTTKGGVGSLGSSPKLSVQTLSREEMSRSTENVLSRGRDPETGALEDQERKTPGHKRSRSEGSSATMAVSVGQSGVQAGGDERTVQPQVTPRREKKLSPPYLPRPRNAVENASCIEGLKLLLDYKQRQYAEDMQAMDNELVKNTCFQSSSRWVPKGQLVAHIHEHKDSINRVRVLLDSPVFATFSSDGTTKLWDVQKLEGRNLINKAKLSYTQLGGQVKTGVFCLNNTAIAAASSNGNIHIFPIDVDKERGRSGTSATIASTASSSYASGNRVKPLLESFVDPAAEGQIVEMAHFTAGGQNLLSYVTTKGRLCGLDLRSNETVWRLTNNPKFGLVLSMAVDPYENWVALGTSLGYHVIWDMRFQLPIRHWQHTGHQKHTHVHAVHHLSPHPTDPPSLISAVSGNNEVSVWDMETATRRQMLWASPAPPFGEMTDKPHQQESVRGLTTCVFDDHPVILTGGTDRIVRLWNLRDPDRCCCVVKPKYLKRIQFDYQFKVIEGVEVTKEITQSVMSSSGGPSSPDGLPPPEACSHQHSHVDFVTDLSVVPYKNQQFIVSVSHDGVLKLWK</sequence>
<evidence type="ECO:0000256" key="7">
    <source>
        <dbReference type="ARBA" id="ARBA00022741"/>
    </source>
</evidence>
<evidence type="ECO:0000256" key="10">
    <source>
        <dbReference type="PROSITE-ProRule" id="PRU00221"/>
    </source>
</evidence>
<evidence type="ECO:0000256" key="11">
    <source>
        <dbReference type="SAM" id="MobiDB-lite"/>
    </source>
</evidence>
<dbReference type="PANTHER" id="PTHR17583:SF0">
    <property type="entry name" value="PHOSPHOINOSITIDE 3-KINASE REGULATORY SUBUNIT 4"/>
    <property type="match status" value="1"/>
</dbReference>
<evidence type="ECO:0000313" key="14">
    <source>
        <dbReference type="Proteomes" id="UP001174909"/>
    </source>
</evidence>
<evidence type="ECO:0000256" key="3">
    <source>
        <dbReference type="ARBA" id="ARBA00022527"/>
    </source>
</evidence>
<keyword evidence="4 10" id="KW-0853">WD repeat</keyword>
<keyword evidence="7" id="KW-0547">Nucleotide-binding</keyword>
<evidence type="ECO:0000256" key="5">
    <source>
        <dbReference type="ARBA" id="ARBA00022679"/>
    </source>
</evidence>
<feature type="domain" description="Protein kinase" evidence="12">
    <location>
        <begin position="26"/>
        <end position="309"/>
    </location>
</feature>
<feature type="compositionally biased region" description="Basic and acidic residues" evidence="11">
    <location>
        <begin position="920"/>
        <end position="936"/>
    </location>
</feature>
<dbReference type="SUPFAM" id="SSF48371">
    <property type="entry name" value="ARM repeat"/>
    <property type="match status" value="1"/>
</dbReference>
<dbReference type="EC" id="2.7.11.1" evidence="2"/>
<feature type="region of interest" description="Disordered" evidence="11">
    <location>
        <begin position="800"/>
        <end position="989"/>
    </location>
</feature>
<dbReference type="GO" id="GO:0034271">
    <property type="term" value="C:phosphatidylinositol 3-kinase complex, class III, type I"/>
    <property type="evidence" value="ECO:0007669"/>
    <property type="project" value="TreeGrafter"/>
</dbReference>
<dbReference type="InterPro" id="IPR011989">
    <property type="entry name" value="ARM-like"/>
</dbReference>
<reference evidence="13" key="1">
    <citation type="submission" date="2023-03" db="EMBL/GenBank/DDBJ databases">
        <authorList>
            <person name="Steffen K."/>
            <person name="Cardenas P."/>
        </authorList>
    </citation>
    <scope>NUCLEOTIDE SEQUENCE</scope>
</reference>
<keyword evidence="8" id="KW-0418">Kinase</keyword>
<dbReference type="InterPro" id="IPR011009">
    <property type="entry name" value="Kinase-like_dom_sf"/>
</dbReference>
<dbReference type="Pfam" id="PF00069">
    <property type="entry name" value="Pkinase"/>
    <property type="match status" value="1"/>
</dbReference>
<feature type="repeat" description="WD" evidence="10">
    <location>
        <begin position="1416"/>
        <end position="1450"/>
    </location>
</feature>
<dbReference type="SUPFAM" id="SSF56112">
    <property type="entry name" value="Protein kinase-like (PK-like)"/>
    <property type="match status" value="1"/>
</dbReference>
<dbReference type="InterPro" id="IPR015943">
    <property type="entry name" value="WD40/YVTN_repeat-like_dom_sf"/>
</dbReference>
<dbReference type="GO" id="GO:0034272">
    <property type="term" value="C:phosphatidylinositol 3-kinase complex, class III, type II"/>
    <property type="evidence" value="ECO:0007669"/>
    <property type="project" value="TreeGrafter"/>
</dbReference>
<dbReference type="Pfam" id="PF22956">
    <property type="entry name" value="VPS15-like_hel"/>
    <property type="match status" value="1"/>
</dbReference>
<organism evidence="13 14">
    <name type="scientific">Geodia barretti</name>
    <name type="common">Barrett's horny sponge</name>
    <dbReference type="NCBI Taxonomy" id="519541"/>
    <lineage>
        <taxon>Eukaryota</taxon>
        <taxon>Metazoa</taxon>
        <taxon>Porifera</taxon>
        <taxon>Demospongiae</taxon>
        <taxon>Heteroscleromorpha</taxon>
        <taxon>Tetractinellida</taxon>
        <taxon>Astrophorina</taxon>
        <taxon>Geodiidae</taxon>
        <taxon>Geodia</taxon>
    </lineage>
</organism>
<protein>
    <recommendedName>
        <fullName evidence="2">non-specific serine/threonine protein kinase</fullName>
        <ecNumber evidence="2">2.7.11.1</ecNumber>
    </recommendedName>
</protein>
<dbReference type="GO" id="GO:0045324">
    <property type="term" value="P:late endosome to vacuole transport"/>
    <property type="evidence" value="ECO:0007669"/>
    <property type="project" value="InterPro"/>
</dbReference>
<feature type="compositionally biased region" description="Low complexity" evidence="11">
    <location>
        <begin position="1396"/>
        <end position="1405"/>
    </location>
</feature>
<keyword evidence="9" id="KW-0067">ATP-binding</keyword>
<dbReference type="PROSITE" id="PS50011">
    <property type="entry name" value="PROTEIN_KINASE_DOM"/>
    <property type="match status" value="1"/>
</dbReference>
<feature type="compositionally biased region" description="Polar residues" evidence="11">
    <location>
        <begin position="876"/>
        <end position="905"/>
    </location>
</feature>
<dbReference type="GO" id="GO:0071561">
    <property type="term" value="C:nucleus-vacuole junction"/>
    <property type="evidence" value="ECO:0007669"/>
    <property type="project" value="TreeGrafter"/>
</dbReference>
<dbReference type="Gene3D" id="1.10.510.10">
    <property type="entry name" value="Transferase(Phosphotransferase) domain 1"/>
    <property type="match status" value="1"/>
</dbReference>
<dbReference type="PANTHER" id="PTHR17583">
    <property type="entry name" value="PHOSPHOINOSITIDE 3-KINASE REGULATORY SUBUNIT 4"/>
    <property type="match status" value="1"/>
</dbReference>
<dbReference type="GO" id="GO:0005770">
    <property type="term" value="C:late endosome"/>
    <property type="evidence" value="ECO:0007669"/>
    <property type="project" value="TreeGrafter"/>
</dbReference>
<dbReference type="FunFam" id="1.10.510.10:FF:000497">
    <property type="entry name" value="Phosphoinositide 3-kinase regulatory subunit"/>
    <property type="match status" value="1"/>
</dbReference>
<feature type="region of interest" description="Disordered" evidence="11">
    <location>
        <begin position="1393"/>
        <end position="1415"/>
    </location>
</feature>
<comment type="caution">
    <text evidence="13">The sequence shown here is derived from an EMBL/GenBank/DDBJ whole genome shotgun (WGS) entry which is preliminary data.</text>
</comment>
<evidence type="ECO:0000256" key="6">
    <source>
        <dbReference type="ARBA" id="ARBA00022737"/>
    </source>
</evidence>
<dbReference type="GO" id="GO:0016236">
    <property type="term" value="P:macroautophagy"/>
    <property type="evidence" value="ECO:0007669"/>
    <property type="project" value="InterPro"/>
</dbReference>
<dbReference type="Proteomes" id="UP001174909">
    <property type="component" value="Unassembled WGS sequence"/>
</dbReference>
<evidence type="ECO:0000313" key="13">
    <source>
        <dbReference type="EMBL" id="CAI8035362.1"/>
    </source>
</evidence>
<dbReference type="InterPro" id="IPR001680">
    <property type="entry name" value="WD40_rpt"/>
</dbReference>
<feature type="repeat" description="WD" evidence="10">
    <location>
        <begin position="1046"/>
        <end position="1080"/>
    </location>
</feature>
<dbReference type="EMBL" id="CASHTH010002795">
    <property type="protein sequence ID" value="CAI8035362.1"/>
    <property type="molecule type" value="Genomic_DNA"/>
</dbReference>
<evidence type="ECO:0000256" key="2">
    <source>
        <dbReference type="ARBA" id="ARBA00012513"/>
    </source>
</evidence>
<evidence type="ECO:0000256" key="4">
    <source>
        <dbReference type="ARBA" id="ARBA00022574"/>
    </source>
</evidence>
<evidence type="ECO:0000256" key="9">
    <source>
        <dbReference type="ARBA" id="ARBA00022840"/>
    </source>
</evidence>
<dbReference type="GO" id="GO:0005776">
    <property type="term" value="C:autophagosome"/>
    <property type="evidence" value="ECO:0007669"/>
    <property type="project" value="UniProtKB-SubCell"/>
</dbReference>
<dbReference type="SMART" id="SM00320">
    <property type="entry name" value="WD40"/>
    <property type="match status" value="6"/>
</dbReference>
<accession>A0AA35SU50</accession>
<dbReference type="SUPFAM" id="SSF50978">
    <property type="entry name" value="WD40 repeat-like"/>
    <property type="match status" value="1"/>
</dbReference>
<dbReference type="InterPro" id="IPR016024">
    <property type="entry name" value="ARM-type_fold"/>
</dbReference>
<gene>
    <name evidence="13" type="ORF">GBAR_LOCUS19858</name>
</gene>
<dbReference type="SMART" id="SM00220">
    <property type="entry name" value="S_TKc"/>
    <property type="match status" value="1"/>
</dbReference>
<dbReference type="GO" id="GO:0004674">
    <property type="term" value="F:protein serine/threonine kinase activity"/>
    <property type="evidence" value="ECO:0007669"/>
    <property type="project" value="UniProtKB-KW"/>
</dbReference>
<dbReference type="Pfam" id="PF00400">
    <property type="entry name" value="WD40"/>
    <property type="match status" value="3"/>
</dbReference>
<keyword evidence="5" id="KW-0808">Transferase</keyword>
<evidence type="ECO:0000256" key="1">
    <source>
        <dbReference type="ARBA" id="ARBA00004419"/>
    </source>
</evidence>